<dbReference type="GO" id="GO:0106274">
    <property type="term" value="F:NAD+-protein-arginine ADP-ribosyltransferase activity"/>
    <property type="evidence" value="ECO:0007669"/>
    <property type="project" value="UniProtKB-EC"/>
</dbReference>
<gene>
    <name evidence="11" type="ORF">KIK155_LOCUS4760</name>
    <name evidence="12" type="ORF">TOA249_LOCUS17607</name>
</gene>
<comment type="catalytic activity">
    <reaction evidence="9 10">
        <text>L-arginyl-[protein] + NAD(+) = N(omega)-(ADP-D-ribosyl)-L-arginyl-[protein] + nicotinamide + H(+)</text>
        <dbReference type="Rhea" id="RHEA:19149"/>
        <dbReference type="Rhea" id="RHEA-COMP:10532"/>
        <dbReference type="Rhea" id="RHEA-COMP:15087"/>
        <dbReference type="ChEBI" id="CHEBI:15378"/>
        <dbReference type="ChEBI" id="CHEBI:17154"/>
        <dbReference type="ChEBI" id="CHEBI:29965"/>
        <dbReference type="ChEBI" id="CHEBI:57540"/>
        <dbReference type="ChEBI" id="CHEBI:142554"/>
        <dbReference type="EC" id="2.4.2.31"/>
    </reaction>
</comment>
<evidence type="ECO:0000256" key="1">
    <source>
        <dbReference type="ARBA" id="ARBA00004613"/>
    </source>
</evidence>
<keyword evidence="8" id="KW-0843">Virulence</keyword>
<sequence length="910" mass="103347">MATATGGGEEATIQRILRITDVAQESLEILAPISGYSRVPLVSLEEAVKPLVPILPDVQSNAYVAKLKCKKPADELTQDESASIMLYTMTWEPLKECLYMVLNDILRTKDRQQKLAPWYLYLRLFLNALFRLPLIPTTAYRGVKLDLKNRYIEGETIVWWGFSSCTTSMGVLQSDLFLGKSGTRTMFTLQCKSARDIRKHSFFPTEDEVLLMAATQFKIVSSLDQGDLHMIQLEETTPPFPLLQPVPIVGSLPMNSNPPGDPILTAIVKVEEKPETHLPKSQIDTHEVAAGTNNNIGINSITDSMSAVKISDATEKGSTVQDIPNQLRTNLKLLYELDEFTVPRCFFILPAKECEVNSIKDVKNGLPIHYKLYFLCECSDEPTRMHVAPRGGYSIKNSKQFFQRYESYLKPTLKIAQILLSAGNLDIPQLENVSIANNNTVPLEMNTLAYRQDMEQRLKFVDILVNQIDGKQTPRRGENLREILTYLEFVDDEHSLGKLDCAVTDDGHVRWVCPEHYDEISFNDNMSRYINDFKVMGGKFDQKTEEAIVIGVNVTEGNINMICDALTKGFNIVKLNFQDCSFYEGYLETLFDTIINRSSIRCLNMTTVRVRNYVGMVKYTCKNMVVELKNQSLKVRFNGTYNGNTSILGLILLRNKIHRTLNISAGDFLGHESDLQQCLQTNGVVTELIVQYFTNIAILNTILNLRTNVLHQLKLTQGLWISSILPPFWEMLTKNATFVEIDLMDHIGFKEETFVIKLLDILRESKPTKYLSLHIKDIQPSNKKETYLIKSLTDYSFISRLCISESVVSRKLIDALCIASKMRGTLTYVNFYNSQVNEEDKAELHSLYETGNLLQLGFYEQSRWHITVGESNERPSRGKSTKILNFILVDENNLQGKQQIFIGDSDPKFA</sequence>
<evidence type="ECO:0000256" key="7">
    <source>
        <dbReference type="ARBA" id="ARBA00022695"/>
    </source>
</evidence>
<dbReference type="EC" id="2.4.2.31" evidence="10"/>
<evidence type="ECO:0000256" key="9">
    <source>
        <dbReference type="ARBA" id="ARBA00047597"/>
    </source>
</evidence>
<dbReference type="AlphaFoldDB" id="A0A817X6A7"/>
<dbReference type="PROSITE" id="PS51996">
    <property type="entry name" value="TR_MART"/>
    <property type="match status" value="1"/>
</dbReference>
<evidence type="ECO:0000256" key="2">
    <source>
        <dbReference type="ARBA" id="ARBA00009558"/>
    </source>
</evidence>
<comment type="similarity">
    <text evidence="2 10">Belongs to the Arg-specific ADP-ribosyltransferase family.</text>
</comment>
<keyword evidence="3" id="KW-0964">Secreted</keyword>
<proteinExistence type="inferred from homology"/>
<dbReference type="Proteomes" id="UP000663865">
    <property type="component" value="Unassembled WGS sequence"/>
</dbReference>
<evidence type="ECO:0000256" key="4">
    <source>
        <dbReference type="ARBA" id="ARBA00022656"/>
    </source>
</evidence>
<dbReference type="SUPFAM" id="SSF52047">
    <property type="entry name" value="RNI-like"/>
    <property type="match status" value="1"/>
</dbReference>
<dbReference type="PANTHER" id="PTHR10339:SF25">
    <property type="entry name" value="SECRETED EXOENZYME S"/>
    <property type="match status" value="1"/>
</dbReference>
<evidence type="ECO:0000313" key="12">
    <source>
        <dbReference type="EMBL" id="CAF4710158.1"/>
    </source>
</evidence>
<dbReference type="GO" id="GO:0003950">
    <property type="term" value="F:NAD+ poly-ADP-ribosyltransferase activity"/>
    <property type="evidence" value="ECO:0007669"/>
    <property type="project" value="TreeGrafter"/>
</dbReference>
<dbReference type="Gene3D" id="3.90.176.10">
    <property type="entry name" value="Toxin ADP-ribosyltransferase, Chain A, domain 1"/>
    <property type="match status" value="1"/>
</dbReference>
<keyword evidence="10" id="KW-0521">NADP</keyword>
<keyword evidence="4" id="KW-0800">Toxin</keyword>
<keyword evidence="7" id="KW-0548">Nucleotidyltransferase</keyword>
<dbReference type="GO" id="GO:0016779">
    <property type="term" value="F:nucleotidyltransferase activity"/>
    <property type="evidence" value="ECO:0007669"/>
    <property type="project" value="UniProtKB-KW"/>
</dbReference>
<dbReference type="Pfam" id="PF01129">
    <property type="entry name" value="ART"/>
    <property type="match status" value="1"/>
</dbReference>
<protein>
    <recommendedName>
        <fullName evidence="10">NAD(P)(+)--arginine ADP-ribosyltransferase</fullName>
        <ecNumber evidence="10">2.4.2.31</ecNumber>
    </recommendedName>
    <alternativeName>
        <fullName evidence="10">Mono(ADP-ribosyl)transferase</fullName>
    </alternativeName>
</protein>
<keyword evidence="10" id="KW-0520">NAD</keyword>
<comment type="caution">
    <text evidence="11">The sequence shown here is derived from an EMBL/GenBank/DDBJ whole genome shotgun (WGS) entry which is preliminary data.</text>
</comment>
<dbReference type="EMBL" id="CAJNYV010000524">
    <property type="protein sequence ID" value="CAF3364090.1"/>
    <property type="molecule type" value="Genomic_DNA"/>
</dbReference>
<evidence type="ECO:0000256" key="10">
    <source>
        <dbReference type="RuleBase" id="RU361228"/>
    </source>
</evidence>
<dbReference type="Proteomes" id="UP000663838">
    <property type="component" value="Unassembled WGS sequence"/>
</dbReference>
<organism evidence="11 13">
    <name type="scientific">Rotaria socialis</name>
    <dbReference type="NCBI Taxonomy" id="392032"/>
    <lineage>
        <taxon>Eukaryota</taxon>
        <taxon>Metazoa</taxon>
        <taxon>Spiralia</taxon>
        <taxon>Gnathifera</taxon>
        <taxon>Rotifera</taxon>
        <taxon>Eurotatoria</taxon>
        <taxon>Bdelloidea</taxon>
        <taxon>Philodinida</taxon>
        <taxon>Philodinidae</taxon>
        <taxon>Rotaria</taxon>
    </lineage>
</organism>
<keyword evidence="6 10" id="KW-0808">Transferase</keyword>
<evidence type="ECO:0000313" key="11">
    <source>
        <dbReference type="EMBL" id="CAF3364090.1"/>
    </source>
</evidence>
<reference evidence="11" key="1">
    <citation type="submission" date="2021-02" db="EMBL/GenBank/DDBJ databases">
        <authorList>
            <person name="Nowell W R."/>
        </authorList>
    </citation>
    <scope>NUCLEOTIDE SEQUENCE</scope>
</reference>
<name>A0A817X6A7_9BILA</name>
<comment type="subcellular location">
    <subcellularLocation>
        <location evidence="1">Secreted</location>
    </subcellularLocation>
</comment>
<evidence type="ECO:0000313" key="13">
    <source>
        <dbReference type="Proteomes" id="UP000663865"/>
    </source>
</evidence>
<dbReference type="InterPro" id="IPR050999">
    <property type="entry name" value="ADP-ribosyltransferase_ARG"/>
</dbReference>
<dbReference type="InterPro" id="IPR000768">
    <property type="entry name" value="ART"/>
</dbReference>
<evidence type="ECO:0000256" key="5">
    <source>
        <dbReference type="ARBA" id="ARBA00022676"/>
    </source>
</evidence>
<dbReference type="EMBL" id="CAJOBS010001263">
    <property type="protein sequence ID" value="CAF4710158.1"/>
    <property type="molecule type" value="Genomic_DNA"/>
</dbReference>
<keyword evidence="5 10" id="KW-0328">Glycosyltransferase</keyword>
<evidence type="ECO:0000256" key="8">
    <source>
        <dbReference type="ARBA" id="ARBA00023026"/>
    </source>
</evidence>
<dbReference type="GO" id="GO:0005576">
    <property type="term" value="C:extracellular region"/>
    <property type="evidence" value="ECO:0007669"/>
    <property type="project" value="UniProtKB-SubCell"/>
</dbReference>
<dbReference type="GO" id="GO:0090729">
    <property type="term" value="F:toxin activity"/>
    <property type="evidence" value="ECO:0007669"/>
    <property type="project" value="UniProtKB-KW"/>
</dbReference>
<accession>A0A817X6A7</accession>
<dbReference type="PANTHER" id="PTHR10339">
    <property type="entry name" value="ADP-RIBOSYLTRANSFERASE"/>
    <property type="match status" value="1"/>
</dbReference>
<evidence type="ECO:0000256" key="6">
    <source>
        <dbReference type="ARBA" id="ARBA00022679"/>
    </source>
</evidence>
<dbReference type="SUPFAM" id="SSF56399">
    <property type="entry name" value="ADP-ribosylation"/>
    <property type="match status" value="1"/>
</dbReference>
<evidence type="ECO:0000256" key="3">
    <source>
        <dbReference type="ARBA" id="ARBA00022525"/>
    </source>
</evidence>